<dbReference type="GeneID" id="19321414"/>
<accession>R8BV17</accession>
<dbReference type="Gene3D" id="3.40.50.1820">
    <property type="entry name" value="alpha/beta hydrolase"/>
    <property type="match status" value="1"/>
</dbReference>
<dbReference type="Pfam" id="PF00975">
    <property type="entry name" value="Thioesterase"/>
    <property type="match status" value="1"/>
</dbReference>
<dbReference type="OrthoDB" id="10253869at2759"/>
<dbReference type="InterPro" id="IPR029058">
    <property type="entry name" value="AB_hydrolase_fold"/>
</dbReference>
<evidence type="ECO:0000313" key="2">
    <source>
        <dbReference type="EMBL" id="EOO03203.1"/>
    </source>
</evidence>
<reference evidence="3" key="1">
    <citation type="journal article" date="2013" name="Genome Announc.">
        <title>Draft genome sequence of the ascomycete Phaeoacremonium aleophilum strain UCR-PA7, a causal agent of the esca disease complex in grapevines.</title>
        <authorList>
            <person name="Blanco-Ulate B."/>
            <person name="Rolshausen P."/>
            <person name="Cantu D."/>
        </authorList>
    </citation>
    <scope>NUCLEOTIDE SEQUENCE [LARGE SCALE GENOMIC DNA]</scope>
    <source>
        <strain evidence="3">UCR-PA7</strain>
    </source>
</reference>
<keyword evidence="3" id="KW-1185">Reference proteome</keyword>
<protein>
    <submittedName>
        <fullName evidence="2">Putative thioesterase domain containing protein</fullName>
    </submittedName>
</protein>
<feature type="domain" description="Thioesterase" evidence="1">
    <location>
        <begin position="25"/>
        <end position="131"/>
    </location>
</feature>
<evidence type="ECO:0000313" key="3">
    <source>
        <dbReference type="Proteomes" id="UP000014074"/>
    </source>
</evidence>
<name>R8BV17_PHAM7</name>
<dbReference type="Proteomes" id="UP000014074">
    <property type="component" value="Unassembled WGS sequence"/>
</dbReference>
<dbReference type="InterPro" id="IPR001031">
    <property type="entry name" value="Thioesterase"/>
</dbReference>
<evidence type="ECO:0000259" key="1">
    <source>
        <dbReference type="Pfam" id="PF00975"/>
    </source>
</evidence>
<dbReference type="eggNOG" id="ENOG502S3GI">
    <property type="taxonomic scope" value="Eukaryota"/>
</dbReference>
<dbReference type="AlphaFoldDB" id="R8BV17"/>
<organism evidence="2 3">
    <name type="scientific">Phaeoacremonium minimum (strain UCR-PA7)</name>
    <name type="common">Esca disease fungus</name>
    <name type="synonym">Togninia minima</name>
    <dbReference type="NCBI Taxonomy" id="1286976"/>
    <lineage>
        <taxon>Eukaryota</taxon>
        <taxon>Fungi</taxon>
        <taxon>Dikarya</taxon>
        <taxon>Ascomycota</taxon>
        <taxon>Pezizomycotina</taxon>
        <taxon>Sordariomycetes</taxon>
        <taxon>Sordariomycetidae</taxon>
        <taxon>Togniniales</taxon>
        <taxon>Togniniaceae</taxon>
        <taxon>Phaeoacremonium</taxon>
    </lineage>
</organism>
<dbReference type="SUPFAM" id="SSF53474">
    <property type="entry name" value="alpha/beta-Hydrolases"/>
    <property type="match status" value="1"/>
</dbReference>
<dbReference type="RefSeq" id="XP_007912055.1">
    <property type="nucleotide sequence ID" value="XM_007913864.1"/>
</dbReference>
<proteinExistence type="predicted"/>
<sequence>MAVPKVTVQQIQWRPRLGRAPAPPPLFLIHDSSGLLFNYHLLDDLKRDVYGIADPLFGTEERWHGGIPEMAREYVSAIQATVGKGPIVIGGWSLGGMISIEMARVIRRSLSTTTDVRGLILIDTPNTQGWKALRSELDPFDLDLSKASPRVQQGVKRRFELAEDLVYDWEFPGPSDLPTDYSVAESSKYFFGKGERSRLAALKTDKELALSLRLQQERCLLPPALLVRATDLVKPDAESRARVDLSRDQRMLGWEDHPVGFIRAVQDTSGHHYDLFEGGDRLIAVSQAINGWCSILDEAWSSRSKGVMLNPAKTGVAEKKNIMMEKKLTAVVQEVPAFWI</sequence>
<gene>
    <name evidence="2" type="ORF">UCRPA7_1280</name>
</gene>
<dbReference type="HOGENOM" id="CLU_066049_0_0_1"/>
<dbReference type="EMBL" id="KB932847">
    <property type="protein sequence ID" value="EOO03203.1"/>
    <property type="molecule type" value="Genomic_DNA"/>
</dbReference>
<dbReference type="KEGG" id="tmn:UCRPA7_1280"/>